<evidence type="ECO:0000313" key="2">
    <source>
        <dbReference type="Proteomes" id="UP000324758"/>
    </source>
</evidence>
<name>A0A5D3KC06_9BRAD</name>
<accession>A0A5D3KC06</accession>
<organism evidence="1 2">
    <name type="scientific">Bradyrhizobium rifense</name>
    <dbReference type="NCBI Taxonomy" id="515499"/>
    <lineage>
        <taxon>Bacteria</taxon>
        <taxon>Pseudomonadati</taxon>
        <taxon>Pseudomonadota</taxon>
        <taxon>Alphaproteobacteria</taxon>
        <taxon>Hyphomicrobiales</taxon>
        <taxon>Nitrobacteraceae</taxon>
        <taxon>Bradyrhizobium</taxon>
    </lineage>
</organism>
<protein>
    <submittedName>
        <fullName evidence="1">Uncharacterized protein</fullName>
    </submittedName>
</protein>
<dbReference type="AlphaFoldDB" id="A0A5D3KC06"/>
<gene>
    <name evidence="1" type="ORF">FXB40_24010</name>
</gene>
<comment type="caution">
    <text evidence="1">The sequence shown here is derived from an EMBL/GenBank/DDBJ whole genome shotgun (WGS) entry which is preliminary data.</text>
</comment>
<reference evidence="1 2" key="1">
    <citation type="submission" date="2019-08" db="EMBL/GenBank/DDBJ databases">
        <title>Bradyrhizobium hipponensis sp. nov., a rhizobium isolated from a Lupinus angustifolius root nodule in Tunisia.</title>
        <authorList>
            <person name="Off K."/>
            <person name="Rejili M."/>
            <person name="Mars M."/>
            <person name="Brachmann A."/>
            <person name="Marin M."/>
        </authorList>
    </citation>
    <scope>NUCLEOTIDE SEQUENCE [LARGE SCALE GENOMIC DNA]</scope>
    <source>
        <strain evidence="1 2">CTAW71</strain>
    </source>
</reference>
<proteinExistence type="predicted"/>
<dbReference type="Proteomes" id="UP000324758">
    <property type="component" value="Unassembled WGS sequence"/>
</dbReference>
<keyword evidence="2" id="KW-1185">Reference proteome</keyword>
<evidence type="ECO:0000313" key="1">
    <source>
        <dbReference type="EMBL" id="TYL92535.1"/>
    </source>
</evidence>
<dbReference type="RefSeq" id="WP_148774675.1">
    <property type="nucleotide sequence ID" value="NZ_VSSS01000037.1"/>
</dbReference>
<sequence>MRDINPVTSAIIEQATFMLEVFFSRSSERNEGVLTELCVGRTVSSRPSIIAGRQGSEDAENQPVSSQGVRDADMILLPTGAVVPPARIRLL</sequence>
<dbReference type="EMBL" id="VSSS01000037">
    <property type="protein sequence ID" value="TYL92535.1"/>
    <property type="molecule type" value="Genomic_DNA"/>
</dbReference>